<evidence type="ECO:0000256" key="10">
    <source>
        <dbReference type="ARBA" id="ARBA00031107"/>
    </source>
</evidence>
<organism evidence="14 15">
    <name type="scientific">Bugula neritina</name>
    <name type="common">Brown bryozoan</name>
    <name type="synonym">Sertularia neritina</name>
    <dbReference type="NCBI Taxonomy" id="10212"/>
    <lineage>
        <taxon>Eukaryota</taxon>
        <taxon>Metazoa</taxon>
        <taxon>Spiralia</taxon>
        <taxon>Lophotrochozoa</taxon>
        <taxon>Bryozoa</taxon>
        <taxon>Gymnolaemata</taxon>
        <taxon>Cheilostomatida</taxon>
        <taxon>Flustrina</taxon>
        <taxon>Buguloidea</taxon>
        <taxon>Bugulidae</taxon>
        <taxon>Bugula</taxon>
    </lineage>
</organism>
<dbReference type="InterPro" id="IPR038896">
    <property type="entry name" value="RNF170"/>
</dbReference>
<dbReference type="PROSITE" id="PS50089">
    <property type="entry name" value="ZF_RING_2"/>
    <property type="match status" value="1"/>
</dbReference>
<evidence type="ECO:0000256" key="1">
    <source>
        <dbReference type="ARBA" id="ARBA00004127"/>
    </source>
</evidence>
<accession>A0A7J7KM54</accession>
<dbReference type="PANTHER" id="PTHR22894:SF5">
    <property type="entry name" value="RING-TYPE DOMAIN-CONTAINING PROTEIN"/>
    <property type="match status" value="1"/>
</dbReference>
<evidence type="ECO:0000256" key="7">
    <source>
        <dbReference type="ARBA" id="ARBA00022989"/>
    </source>
</evidence>
<dbReference type="InterPro" id="IPR013083">
    <property type="entry name" value="Znf_RING/FYVE/PHD"/>
</dbReference>
<keyword evidence="4" id="KW-0479">Metal-binding</keyword>
<evidence type="ECO:0000256" key="9">
    <source>
        <dbReference type="ARBA" id="ARBA00030110"/>
    </source>
</evidence>
<dbReference type="Pfam" id="PF06803">
    <property type="entry name" value="DUF1232"/>
    <property type="match status" value="1"/>
</dbReference>
<dbReference type="InterPro" id="IPR001841">
    <property type="entry name" value="Znf_RING"/>
</dbReference>
<keyword evidence="8 12" id="KW-0472">Membrane</keyword>
<dbReference type="AlphaFoldDB" id="A0A7J7KM54"/>
<dbReference type="PANTHER" id="PTHR22894">
    <property type="entry name" value="RING-TYPE DOMAIN-CONTAINING PROTEIN"/>
    <property type="match status" value="1"/>
</dbReference>
<dbReference type="SMART" id="SM00184">
    <property type="entry name" value="RING"/>
    <property type="match status" value="1"/>
</dbReference>
<dbReference type="InterPro" id="IPR010652">
    <property type="entry name" value="DUF1232"/>
</dbReference>
<dbReference type="SUPFAM" id="SSF57850">
    <property type="entry name" value="RING/U-box"/>
    <property type="match status" value="1"/>
</dbReference>
<comment type="caution">
    <text evidence="14">The sequence shown here is derived from an EMBL/GenBank/DDBJ whole genome shotgun (WGS) entry which is preliminary data.</text>
</comment>
<comment type="subcellular location">
    <subcellularLocation>
        <location evidence="1">Endomembrane system</location>
        <topology evidence="1">Multi-pass membrane protein</topology>
    </subcellularLocation>
</comment>
<keyword evidence="6" id="KW-0862">Zinc</keyword>
<keyword evidence="7 12" id="KW-1133">Transmembrane helix</keyword>
<evidence type="ECO:0000256" key="2">
    <source>
        <dbReference type="ARBA" id="ARBA00014068"/>
    </source>
</evidence>
<keyword evidence="15" id="KW-1185">Reference proteome</keyword>
<dbReference type="CDD" id="cd16553">
    <property type="entry name" value="RING-HC_RNF170"/>
    <property type="match status" value="1"/>
</dbReference>
<dbReference type="Gene3D" id="3.30.40.10">
    <property type="entry name" value="Zinc/RING finger domain, C3HC4 (zinc finger)"/>
    <property type="match status" value="1"/>
</dbReference>
<feature type="transmembrane region" description="Helical" evidence="12">
    <location>
        <begin position="20"/>
        <end position="38"/>
    </location>
</feature>
<keyword evidence="3 12" id="KW-0812">Transmembrane</keyword>
<dbReference type="GO" id="GO:0061630">
    <property type="term" value="F:ubiquitin protein ligase activity"/>
    <property type="evidence" value="ECO:0007669"/>
    <property type="project" value="InterPro"/>
</dbReference>
<evidence type="ECO:0000256" key="3">
    <source>
        <dbReference type="ARBA" id="ARBA00022692"/>
    </source>
</evidence>
<proteinExistence type="predicted"/>
<evidence type="ECO:0000256" key="6">
    <source>
        <dbReference type="ARBA" id="ARBA00022833"/>
    </source>
</evidence>
<gene>
    <name evidence="14" type="ORF">EB796_002435</name>
</gene>
<dbReference type="GO" id="GO:0016567">
    <property type="term" value="P:protein ubiquitination"/>
    <property type="evidence" value="ECO:0007669"/>
    <property type="project" value="UniProtKB-UniPathway"/>
</dbReference>
<protein>
    <recommendedName>
        <fullName evidence="2">E3 ubiquitin-protein ligase RNF170</fullName>
    </recommendedName>
    <alternativeName>
        <fullName evidence="10">RING finger protein 170</fullName>
    </alternativeName>
    <alternativeName>
        <fullName evidence="9">RING-type E3 ubiquitin transferase RNF170</fullName>
    </alternativeName>
</protein>
<dbReference type="EMBL" id="VXIV02000288">
    <property type="protein sequence ID" value="KAF6039240.1"/>
    <property type="molecule type" value="Genomic_DNA"/>
</dbReference>
<evidence type="ECO:0000256" key="11">
    <source>
        <dbReference type="PROSITE-ProRule" id="PRU00175"/>
    </source>
</evidence>
<dbReference type="PROSITE" id="PS00518">
    <property type="entry name" value="ZF_RING_1"/>
    <property type="match status" value="1"/>
</dbReference>
<reference evidence="14" key="1">
    <citation type="submission" date="2020-06" db="EMBL/GenBank/DDBJ databases">
        <title>Draft genome of Bugula neritina, a colonial animal packing powerful symbionts and potential medicines.</title>
        <authorList>
            <person name="Rayko M."/>
        </authorList>
    </citation>
    <scope>NUCLEOTIDE SEQUENCE [LARGE SCALE GENOMIC DNA]</scope>
    <source>
        <strain evidence="14">Kwan_BN1</strain>
    </source>
</reference>
<evidence type="ECO:0000313" key="14">
    <source>
        <dbReference type="EMBL" id="KAF6039240.1"/>
    </source>
</evidence>
<dbReference type="Proteomes" id="UP000593567">
    <property type="component" value="Unassembled WGS sequence"/>
</dbReference>
<evidence type="ECO:0000256" key="8">
    <source>
        <dbReference type="ARBA" id="ARBA00023136"/>
    </source>
</evidence>
<dbReference type="OrthoDB" id="9049620at2759"/>
<keyword evidence="5 11" id="KW-0863">Zinc-finger</keyword>
<dbReference type="GO" id="GO:0008270">
    <property type="term" value="F:zinc ion binding"/>
    <property type="evidence" value="ECO:0007669"/>
    <property type="project" value="UniProtKB-KW"/>
</dbReference>
<dbReference type="GO" id="GO:0012505">
    <property type="term" value="C:endomembrane system"/>
    <property type="evidence" value="ECO:0007669"/>
    <property type="project" value="UniProtKB-SubCell"/>
</dbReference>
<name>A0A7J7KM54_BUGNE</name>
<evidence type="ECO:0000256" key="4">
    <source>
        <dbReference type="ARBA" id="ARBA00022723"/>
    </source>
</evidence>
<dbReference type="InterPro" id="IPR018957">
    <property type="entry name" value="Znf_C3HC4_RING-type"/>
</dbReference>
<evidence type="ECO:0000259" key="13">
    <source>
        <dbReference type="PROSITE" id="PS50089"/>
    </source>
</evidence>
<evidence type="ECO:0000256" key="12">
    <source>
        <dbReference type="SAM" id="Phobius"/>
    </source>
</evidence>
<evidence type="ECO:0000256" key="5">
    <source>
        <dbReference type="ARBA" id="ARBA00022771"/>
    </source>
</evidence>
<feature type="transmembrane region" description="Helical" evidence="12">
    <location>
        <begin position="218"/>
        <end position="240"/>
    </location>
</feature>
<evidence type="ECO:0000313" key="15">
    <source>
        <dbReference type="Proteomes" id="UP000593567"/>
    </source>
</evidence>
<dbReference type="InterPro" id="IPR017907">
    <property type="entry name" value="Znf_RING_CS"/>
</dbReference>
<feature type="transmembrane region" description="Helical" evidence="12">
    <location>
        <begin position="195"/>
        <end position="212"/>
    </location>
</feature>
<dbReference type="UniPathway" id="UPA00143"/>
<sequence>MPELNLKASTGLVEGVSNEVFLITTGFVVFLITLFVKFKSWVGSPRTALIHPESETAVTAIRQRLEPRSSASRDSTAQCPVCLDSVQYGLETNCGHLFCGSCIITYWQTGRWLGPIACPNCRQTVTILLNSFTAEELQEDSEAKNRVLQEVRNYNRRFSGEPRTIWEYIQDLPTIFRHAIGDLFSEEGMVFVFRARIYICLTIAVLYLLSPLDIIPEMAVGILGLLDDLVILFLLALYISMIYRSVVAQRASATLNPHED</sequence>
<feature type="domain" description="RING-type" evidence="13">
    <location>
        <begin position="79"/>
        <end position="122"/>
    </location>
</feature>
<dbReference type="Pfam" id="PF00097">
    <property type="entry name" value="zf-C3HC4"/>
    <property type="match status" value="1"/>
</dbReference>